<dbReference type="SUPFAM" id="SSF51161">
    <property type="entry name" value="Trimeric LpxA-like enzymes"/>
    <property type="match status" value="2"/>
</dbReference>
<dbReference type="PANTHER" id="PTHR23416:SF78">
    <property type="entry name" value="LIPOPOLYSACCHARIDE BIOSYNTHESIS O-ACETYL TRANSFERASE WBBJ-RELATED"/>
    <property type="match status" value="1"/>
</dbReference>
<reference evidence="3 4" key="1">
    <citation type="journal article" date="2020" name="ISME J.">
        <title>Comparative genomics reveals insights into cyanobacterial evolution and habitat adaptation.</title>
        <authorList>
            <person name="Chen M.Y."/>
            <person name="Teng W.K."/>
            <person name="Zhao L."/>
            <person name="Hu C.X."/>
            <person name="Zhou Y.K."/>
            <person name="Han B.P."/>
            <person name="Song L.R."/>
            <person name="Shu W.S."/>
        </authorList>
    </citation>
    <scope>NUCLEOTIDE SEQUENCE [LARGE SCALE GENOMIC DNA]</scope>
    <source>
        <strain evidence="3 4">FACHB-391</strain>
    </source>
</reference>
<dbReference type="InterPro" id="IPR011004">
    <property type="entry name" value="Trimer_LpxA-like_sf"/>
</dbReference>
<evidence type="ECO:0000313" key="3">
    <source>
        <dbReference type="EMBL" id="MBD2565283.1"/>
    </source>
</evidence>
<evidence type="ECO:0000256" key="1">
    <source>
        <dbReference type="ARBA" id="ARBA00022679"/>
    </source>
</evidence>
<evidence type="ECO:0000313" key="4">
    <source>
        <dbReference type="Proteomes" id="UP000604661"/>
    </source>
</evidence>
<keyword evidence="1" id="KW-0808">Transferase</keyword>
<keyword evidence="3" id="KW-0012">Acyltransferase</keyword>
<dbReference type="Proteomes" id="UP000604661">
    <property type="component" value="Unassembled WGS sequence"/>
</dbReference>
<dbReference type="CDD" id="cd04647">
    <property type="entry name" value="LbH_MAT_like"/>
    <property type="match status" value="1"/>
</dbReference>
<dbReference type="InterPro" id="IPR051159">
    <property type="entry name" value="Hexapeptide_acetyltransf"/>
</dbReference>
<sequence length="238" mass="25633">MNNLKHFSKMKRFQQLLLTTFIGDIPTIFGGVKLRDLLYRTIFAQIGSSVYIQDGVEFLSTDSIEIGNGVYIFKGVRIDGRGHENNRIHLKNGAVIERNTVIGALNNTCIDIGQDTFIGPSVCISGPGDIKIGKHCLIAAHTGVYANNHNFTDPTEPIKYQGITCKGIVIEDDCWLGHGVKVLDGVTIGRGSVIGAGAVVTKDIPPFSVAVGIPARVIKSRDGKEIAKSTELPLSSSN</sequence>
<keyword evidence="2" id="KW-0677">Repeat</keyword>
<dbReference type="InterPro" id="IPR018357">
    <property type="entry name" value="Hexapep_transf_CS"/>
</dbReference>
<dbReference type="EMBL" id="JACJTE010000077">
    <property type="protein sequence ID" value="MBD2565283.1"/>
    <property type="molecule type" value="Genomic_DNA"/>
</dbReference>
<dbReference type="PROSITE" id="PS00101">
    <property type="entry name" value="HEXAPEP_TRANSFERASES"/>
    <property type="match status" value="1"/>
</dbReference>
<comment type="caution">
    <text evidence="3">The sequence shown here is derived from an EMBL/GenBank/DDBJ whole genome shotgun (WGS) entry which is preliminary data.</text>
</comment>
<evidence type="ECO:0000256" key="2">
    <source>
        <dbReference type="ARBA" id="ARBA00022737"/>
    </source>
</evidence>
<dbReference type="Gene3D" id="2.160.10.10">
    <property type="entry name" value="Hexapeptide repeat proteins"/>
    <property type="match status" value="2"/>
</dbReference>
<dbReference type="InterPro" id="IPR001451">
    <property type="entry name" value="Hexapep"/>
</dbReference>
<name>A0ABR8F6X9_NOSLI</name>
<keyword evidence="4" id="KW-1185">Reference proteome</keyword>
<dbReference type="PANTHER" id="PTHR23416">
    <property type="entry name" value="SIALIC ACID SYNTHASE-RELATED"/>
    <property type="match status" value="1"/>
</dbReference>
<dbReference type="GO" id="GO:0016746">
    <property type="term" value="F:acyltransferase activity"/>
    <property type="evidence" value="ECO:0007669"/>
    <property type="project" value="UniProtKB-KW"/>
</dbReference>
<organism evidence="3 4">
    <name type="scientific">Nostoc linckia FACHB-391</name>
    <dbReference type="NCBI Taxonomy" id="2692906"/>
    <lineage>
        <taxon>Bacteria</taxon>
        <taxon>Bacillati</taxon>
        <taxon>Cyanobacteriota</taxon>
        <taxon>Cyanophyceae</taxon>
        <taxon>Nostocales</taxon>
        <taxon>Nostocaceae</taxon>
        <taxon>Nostoc</taxon>
    </lineage>
</organism>
<gene>
    <name evidence="3" type="ORF">H6G95_32860</name>
</gene>
<dbReference type="RefSeq" id="WP_190896384.1">
    <property type="nucleotide sequence ID" value="NZ_JACJTE010000077.1"/>
</dbReference>
<protein>
    <submittedName>
        <fullName evidence="3">Acyltransferase</fullName>
    </submittedName>
</protein>
<dbReference type="Pfam" id="PF00132">
    <property type="entry name" value="Hexapep"/>
    <property type="match status" value="1"/>
</dbReference>
<accession>A0ABR8F6X9</accession>
<proteinExistence type="predicted"/>